<name>A0A1G8TVD7_9ACTN</name>
<keyword evidence="5" id="KW-1185">Reference proteome</keyword>
<dbReference type="PANTHER" id="PTHR43156:SF2">
    <property type="entry name" value="STAGE II SPORULATION PROTEIN E"/>
    <property type="match status" value="1"/>
</dbReference>
<gene>
    <name evidence="4" type="ORF">SAMN05421806_101480</name>
</gene>
<dbReference type="AlphaFoldDB" id="A0A1G8TVD7"/>
<dbReference type="InterPro" id="IPR036457">
    <property type="entry name" value="PPM-type-like_dom_sf"/>
</dbReference>
<evidence type="ECO:0000313" key="5">
    <source>
        <dbReference type="Proteomes" id="UP000199155"/>
    </source>
</evidence>
<dbReference type="STRING" id="417292.SAMN05421806_101480"/>
<feature type="domain" description="PPM-type phosphatase" evidence="3">
    <location>
        <begin position="14"/>
        <end position="198"/>
    </location>
</feature>
<dbReference type="PANTHER" id="PTHR43156">
    <property type="entry name" value="STAGE II SPORULATION PROTEIN E-RELATED"/>
    <property type="match status" value="1"/>
</dbReference>
<keyword evidence="1" id="KW-0378">Hydrolase</keyword>
<dbReference type="InterPro" id="IPR001932">
    <property type="entry name" value="PPM-type_phosphatase-like_dom"/>
</dbReference>
<dbReference type="GO" id="GO:0016791">
    <property type="term" value="F:phosphatase activity"/>
    <property type="evidence" value="ECO:0007669"/>
    <property type="project" value="TreeGrafter"/>
</dbReference>
<dbReference type="InterPro" id="IPR052016">
    <property type="entry name" value="Bact_Sigma-Reg"/>
</dbReference>
<evidence type="ECO:0000256" key="1">
    <source>
        <dbReference type="ARBA" id="ARBA00022801"/>
    </source>
</evidence>
<sequence>MSCCFHEAVPTPYGIRILMADLPGKSDATRAVAEELLERWRRQSLTEPSLTDLAVRLDAALAPHLDAYAKVLLMNAADDGSRVEFICCGHQPPYVVADGRITAIEPLTMLPPLGLFSLAPSVTRIYVTSVGMGPKRRMLALTDGVTEAVGNQGAGFAVTEDAVALGDRESAGLVAQLAEKFDEHRRDSDRGEATLLLLEQNVQRDDSDSAGVEVPGNAAA</sequence>
<dbReference type="Gene3D" id="3.60.40.10">
    <property type="entry name" value="PPM-type phosphatase domain"/>
    <property type="match status" value="1"/>
</dbReference>
<evidence type="ECO:0000313" key="4">
    <source>
        <dbReference type="EMBL" id="SDJ45518.1"/>
    </source>
</evidence>
<dbReference type="OrthoDB" id="311904at2"/>
<evidence type="ECO:0000256" key="2">
    <source>
        <dbReference type="SAM" id="MobiDB-lite"/>
    </source>
</evidence>
<dbReference type="EMBL" id="FNFF01000001">
    <property type="protein sequence ID" value="SDJ45518.1"/>
    <property type="molecule type" value="Genomic_DNA"/>
</dbReference>
<feature type="region of interest" description="Disordered" evidence="2">
    <location>
        <begin position="199"/>
        <end position="220"/>
    </location>
</feature>
<accession>A0A1G8TVD7</accession>
<organism evidence="4 5">
    <name type="scientific">Streptomyces indicus</name>
    <dbReference type="NCBI Taxonomy" id="417292"/>
    <lineage>
        <taxon>Bacteria</taxon>
        <taxon>Bacillati</taxon>
        <taxon>Actinomycetota</taxon>
        <taxon>Actinomycetes</taxon>
        <taxon>Kitasatosporales</taxon>
        <taxon>Streptomycetaceae</taxon>
        <taxon>Streptomyces</taxon>
    </lineage>
</organism>
<proteinExistence type="predicted"/>
<dbReference type="Pfam" id="PF07228">
    <property type="entry name" value="SpoIIE"/>
    <property type="match status" value="1"/>
</dbReference>
<evidence type="ECO:0000259" key="3">
    <source>
        <dbReference type="Pfam" id="PF07228"/>
    </source>
</evidence>
<protein>
    <submittedName>
        <fullName evidence="4">Stage II sporulation protein E (SpoIIE)</fullName>
    </submittedName>
</protein>
<reference evidence="4 5" key="1">
    <citation type="submission" date="2016-10" db="EMBL/GenBank/DDBJ databases">
        <authorList>
            <person name="de Groot N.N."/>
        </authorList>
    </citation>
    <scope>NUCLEOTIDE SEQUENCE [LARGE SCALE GENOMIC DNA]</scope>
    <source>
        <strain evidence="4 5">CGMCC 4.5727</strain>
    </source>
</reference>
<dbReference type="Proteomes" id="UP000199155">
    <property type="component" value="Unassembled WGS sequence"/>
</dbReference>